<name>A0AAV9XZZ5_9CRYT</name>
<comment type="similarity">
    <text evidence="1 12">Belongs to the thymidine kinase family.</text>
</comment>
<dbReference type="PANTHER" id="PTHR11441">
    <property type="entry name" value="THYMIDINE KINASE"/>
    <property type="match status" value="1"/>
</dbReference>
<evidence type="ECO:0000256" key="3">
    <source>
        <dbReference type="ARBA" id="ARBA00022490"/>
    </source>
</evidence>
<keyword evidence="14" id="KW-1185">Reference proteome</keyword>
<evidence type="ECO:0000256" key="6">
    <source>
        <dbReference type="ARBA" id="ARBA00022741"/>
    </source>
</evidence>
<dbReference type="Gene3D" id="3.40.50.300">
    <property type="entry name" value="P-loop containing nucleotide triphosphate hydrolases"/>
    <property type="match status" value="1"/>
</dbReference>
<keyword evidence="3" id="KW-0963">Cytoplasm</keyword>
<evidence type="ECO:0000256" key="7">
    <source>
        <dbReference type="ARBA" id="ARBA00022777"/>
    </source>
</evidence>
<evidence type="ECO:0000256" key="11">
    <source>
        <dbReference type="RuleBase" id="RU000544"/>
    </source>
</evidence>
<dbReference type="Gene3D" id="3.30.60.20">
    <property type="match status" value="1"/>
</dbReference>
<keyword evidence="4 11" id="KW-0237">DNA synthesis</keyword>
<dbReference type="FunFam" id="3.40.50.300:FF:000323">
    <property type="entry name" value="Thymidine kinase"/>
    <property type="match status" value="1"/>
</dbReference>
<dbReference type="PIRSF" id="PIRSF035805">
    <property type="entry name" value="TK_cell"/>
    <property type="match status" value="1"/>
</dbReference>
<dbReference type="AlphaFoldDB" id="A0AAV9XZZ5"/>
<keyword evidence="5 11" id="KW-0808">Transferase</keyword>
<comment type="caution">
    <text evidence="13">The sequence shown here is derived from an EMBL/GenBank/DDBJ whole genome shotgun (WGS) entry which is preliminary data.</text>
</comment>
<evidence type="ECO:0000256" key="2">
    <source>
        <dbReference type="ARBA" id="ARBA00012118"/>
    </source>
</evidence>
<evidence type="ECO:0000256" key="8">
    <source>
        <dbReference type="ARBA" id="ARBA00022840"/>
    </source>
</evidence>
<feature type="binding site" evidence="10">
    <location>
        <position position="178"/>
    </location>
    <ligand>
        <name>substrate</name>
    </ligand>
</feature>
<organism evidence="13 14">
    <name type="scientific">Cryptosporidium xiaoi</name>
    <dbReference type="NCBI Taxonomy" id="659607"/>
    <lineage>
        <taxon>Eukaryota</taxon>
        <taxon>Sar</taxon>
        <taxon>Alveolata</taxon>
        <taxon>Apicomplexa</taxon>
        <taxon>Conoidasida</taxon>
        <taxon>Coccidia</taxon>
        <taxon>Eucoccidiorida</taxon>
        <taxon>Eimeriorina</taxon>
        <taxon>Cryptosporidiidae</taxon>
        <taxon>Cryptosporidium</taxon>
    </lineage>
</organism>
<dbReference type="Proteomes" id="UP001311799">
    <property type="component" value="Unassembled WGS sequence"/>
</dbReference>
<proteinExistence type="inferred from homology"/>
<keyword evidence="8 11" id="KW-0067">ATP-binding</keyword>
<evidence type="ECO:0000313" key="14">
    <source>
        <dbReference type="Proteomes" id="UP001311799"/>
    </source>
</evidence>
<evidence type="ECO:0000256" key="5">
    <source>
        <dbReference type="ARBA" id="ARBA00022679"/>
    </source>
</evidence>
<comment type="catalytic activity">
    <reaction evidence="11">
        <text>thymidine + ATP = dTMP + ADP + H(+)</text>
        <dbReference type="Rhea" id="RHEA:19129"/>
        <dbReference type="ChEBI" id="CHEBI:15378"/>
        <dbReference type="ChEBI" id="CHEBI:17748"/>
        <dbReference type="ChEBI" id="CHEBI:30616"/>
        <dbReference type="ChEBI" id="CHEBI:63528"/>
        <dbReference type="ChEBI" id="CHEBI:456216"/>
        <dbReference type="EC" id="2.7.1.21"/>
    </reaction>
</comment>
<dbReference type="PANTHER" id="PTHR11441:SF0">
    <property type="entry name" value="THYMIDINE KINASE, CYTOSOLIC"/>
    <property type="match status" value="1"/>
</dbReference>
<dbReference type="EC" id="2.7.1.21" evidence="2 11"/>
<accession>A0AAV9XZZ5</accession>
<evidence type="ECO:0000256" key="1">
    <source>
        <dbReference type="ARBA" id="ARBA00007587"/>
    </source>
</evidence>
<dbReference type="InterPro" id="IPR001267">
    <property type="entry name" value="Thymidine_kinase"/>
</dbReference>
<reference evidence="13 14" key="1">
    <citation type="submission" date="2023-10" db="EMBL/GenBank/DDBJ databases">
        <title>Comparative genomics analysis reveals potential genetic determinants of host preference in Cryptosporidium xiaoi.</title>
        <authorList>
            <person name="Xiao L."/>
            <person name="Li J."/>
        </authorList>
    </citation>
    <scope>NUCLEOTIDE SEQUENCE [LARGE SCALE GENOMIC DNA]</scope>
    <source>
        <strain evidence="13 14">52996</strain>
    </source>
</reference>
<dbReference type="GO" id="GO:0005829">
    <property type="term" value="C:cytosol"/>
    <property type="evidence" value="ECO:0007669"/>
    <property type="project" value="TreeGrafter"/>
</dbReference>
<dbReference type="SUPFAM" id="SSF52540">
    <property type="entry name" value="P-loop containing nucleoside triphosphate hydrolases"/>
    <property type="match status" value="1"/>
</dbReference>
<dbReference type="Pfam" id="PF00265">
    <property type="entry name" value="TK"/>
    <property type="match status" value="1"/>
</dbReference>
<gene>
    <name evidence="13" type="ORF">RS030_162446</name>
</gene>
<dbReference type="GO" id="GO:0071897">
    <property type="term" value="P:DNA biosynthetic process"/>
    <property type="evidence" value="ECO:0007669"/>
    <property type="project" value="UniProtKB-KW"/>
</dbReference>
<dbReference type="InterPro" id="IPR027417">
    <property type="entry name" value="P-loop_NTPase"/>
</dbReference>
<evidence type="ECO:0000256" key="12">
    <source>
        <dbReference type="RuleBase" id="RU004165"/>
    </source>
</evidence>
<keyword evidence="6 11" id="KW-0547">Nucleotide-binding</keyword>
<dbReference type="GO" id="GO:0046104">
    <property type="term" value="P:thymidine metabolic process"/>
    <property type="evidence" value="ECO:0007669"/>
    <property type="project" value="TreeGrafter"/>
</dbReference>
<evidence type="ECO:0000313" key="13">
    <source>
        <dbReference type="EMBL" id="KAK6590340.1"/>
    </source>
</evidence>
<dbReference type="HAMAP" id="MF_00124">
    <property type="entry name" value="Thymidine_kinase"/>
    <property type="match status" value="1"/>
</dbReference>
<feature type="active site" description="Proton acceptor" evidence="9">
    <location>
        <position position="88"/>
    </location>
</feature>
<evidence type="ECO:0000256" key="4">
    <source>
        <dbReference type="ARBA" id="ARBA00022634"/>
    </source>
</evidence>
<keyword evidence="7 11" id="KW-0418">Kinase</keyword>
<protein>
    <recommendedName>
        <fullName evidence="2 11">Thymidine kinase</fullName>
        <ecNumber evidence="2 11">2.7.1.21</ecNumber>
    </recommendedName>
</protein>
<dbReference type="GO" id="GO:0004797">
    <property type="term" value="F:thymidine kinase activity"/>
    <property type="evidence" value="ECO:0007669"/>
    <property type="project" value="UniProtKB-EC"/>
</dbReference>
<sequence>MAKLYFYYSAMNAGKSTILLQSSFNYKERGMNTMLFTSSKDDRYRIGLIKSRIGLAEEAHLFSDETNILEKVRDEISKRKVDCILLDESQFLTKEQVRQLCYVVDYFNIPVLCYGLRSDFRGELFTGSKYLLAWADKLNEVKTICHCGSKATMNIRIDSNGDPICSGEQIFIGDESSYASVCRKHHILNSADHYPLITNDKHNECNNNVNVNVNASKLTTASSSSAVTSDCDDETLT</sequence>
<dbReference type="SUPFAM" id="SSF57716">
    <property type="entry name" value="Glucocorticoid receptor-like (DNA-binding domain)"/>
    <property type="match status" value="1"/>
</dbReference>
<feature type="binding site" evidence="10">
    <location>
        <begin position="170"/>
        <end position="173"/>
    </location>
    <ligand>
        <name>substrate</name>
    </ligand>
</feature>
<dbReference type="GO" id="GO:0005524">
    <property type="term" value="F:ATP binding"/>
    <property type="evidence" value="ECO:0007669"/>
    <property type="project" value="UniProtKB-KW"/>
</dbReference>
<evidence type="ECO:0000256" key="9">
    <source>
        <dbReference type="PIRSR" id="PIRSR035805-1"/>
    </source>
</evidence>
<evidence type="ECO:0000256" key="10">
    <source>
        <dbReference type="PIRSR" id="PIRSR035805-2"/>
    </source>
</evidence>
<dbReference type="EMBL" id="JAWDEY010000007">
    <property type="protein sequence ID" value="KAK6590340.1"/>
    <property type="molecule type" value="Genomic_DNA"/>
</dbReference>
<dbReference type="NCBIfam" id="NF003300">
    <property type="entry name" value="PRK04296.1-5"/>
    <property type="match status" value="1"/>
</dbReference>